<evidence type="ECO:0000313" key="2">
    <source>
        <dbReference type="EMBL" id="MDV2482198.1"/>
    </source>
</evidence>
<dbReference type="Proteomes" id="UP001281203">
    <property type="component" value="Unassembled WGS sequence"/>
</dbReference>
<evidence type="ECO:0000256" key="1">
    <source>
        <dbReference type="SAM" id="Phobius"/>
    </source>
</evidence>
<feature type="transmembrane region" description="Helical" evidence="1">
    <location>
        <begin position="123"/>
        <end position="145"/>
    </location>
</feature>
<protein>
    <submittedName>
        <fullName evidence="2">DUF1673 family protein</fullName>
    </submittedName>
</protein>
<feature type="transmembrane region" description="Helical" evidence="1">
    <location>
        <begin position="79"/>
        <end position="102"/>
    </location>
</feature>
<sequence>MPFMETIRAYLGWCPMTGSMRPDLAVRPATVATAGGQDALLRVEPGWWRRHHNQLLVTAVAFSAAATAALLLIEDAPGYPTLWTGLGIGVGALLGSLLSYRSRYARVAAGELRRENMTRRQRIVQYLKVPVLSVVFAVGVAYLVLGGMFDRVIALVLGASLIFWTWYGLTILWERRHRAIMIAEWGSVYTLDMATEGERA</sequence>
<reference evidence="2 3" key="1">
    <citation type="submission" date="2019-10" db="EMBL/GenBank/DDBJ databases">
        <title>Isolation and characterization of Methanoculleus sp. Wushi-C6 from a hot spring well.</title>
        <authorList>
            <person name="Chen S.-C."/>
            <person name="Lan Z.-H."/>
            <person name="You Y.-T."/>
            <person name="Lai M.-C."/>
        </authorList>
    </citation>
    <scope>NUCLEOTIDE SEQUENCE [LARGE SCALE GENOMIC DNA]</scope>
    <source>
        <strain evidence="2 3">Wushi-C6</strain>
    </source>
</reference>
<organism evidence="2 3">
    <name type="scientific">Methanoculleus caldifontis</name>
    <dbReference type="NCBI Taxonomy" id="2651577"/>
    <lineage>
        <taxon>Archaea</taxon>
        <taxon>Methanobacteriati</taxon>
        <taxon>Methanobacteriota</taxon>
        <taxon>Stenosarchaea group</taxon>
        <taxon>Methanomicrobia</taxon>
        <taxon>Methanomicrobiales</taxon>
        <taxon>Methanomicrobiaceae</taxon>
        <taxon>Methanoculleus</taxon>
    </lineage>
</organism>
<proteinExistence type="predicted"/>
<comment type="caution">
    <text evidence="2">The sequence shown here is derived from an EMBL/GenBank/DDBJ whole genome shotgun (WGS) entry which is preliminary data.</text>
</comment>
<name>A0ABU3X2B6_9EURY</name>
<dbReference type="EMBL" id="WBKO01000002">
    <property type="protein sequence ID" value="MDV2482198.1"/>
    <property type="molecule type" value="Genomic_DNA"/>
</dbReference>
<feature type="transmembrane region" description="Helical" evidence="1">
    <location>
        <begin position="55"/>
        <end position="73"/>
    </location>
</feature>
<keyword evidence="1" id="KW-0812">Transmembrane</keyword>
<dbReference type="InterPro" id="IPR012874">
    <property type="entry name" value="DUF1673_METspp"/>
</dbReference>
<evidence type="ECO:0000313" key="3">
    <source>
        <dbReference type="Proteomes" id="UP001281203"/>
    </source>
</evidence>
<accession>A0ABU3X2B6</accession>
<dbReference type="Pfam" id="PF07895">
    <property type="entry name" value="DUF1673"/>
    <property type="match status" value="1"/>
</dbReference>
<feature type="transmembrane region" description="Helical" evidence="1">
    <location>
        <begin position="151"/>
        <end position="173"/>
    </location>
</feature>
<gene>
    <name evidence="2" type="ORF">F8E02_09345</name>
</gene>
<keyword evidence="1" id="KW-0472">Membrane</keyword>
<keyword evidence="1" id="KW-1133">Transmembrane helix</keyword>
<keyword evidence="3" id="KW-1185">Reference proteome</keyword>